<feature type="transmembrane region" description="Helical" evidence="7">
    <location>
        <begin position="938"/>
        <end position="958"/>
    </location>
</feature>
<evidence type="ECO:0000259" key="8">
    <source>
        <dbReference type="PROSITE" id="PS50011"/>
    </source>
</evidence>
<dbReference type="GO" id="GO:0016301">
    <property type="term" value="F:kinase activity"/>
    <property type="evidence" value="ECO:0007669"/>
    <property type="project" value="UniProtKB-KW"/>
</dbReference>
<feature type="transmembrane region" description="Helical" evidence="7">
    <location>
        <begin position="822"/>
        <end position="841"/>
    </location>
</feature>
<sequence>MITDDITLRTDNTIYSPMVNKAVSMDDNDTTLRADGGSLPVYKSKTNHTDVFMLHGRTYVYLRSLSEGSGEAEVFLVTNEDKEYVLKVYYPDIDINKDTLKFLVNLNFDMVVKLFDFGKIYLDGKKRYCELMEYLRGGTLNSYEIKADINKFRRIALQAAAALECCHKNNVIHKDIKPSNFFFRDEAQTEVVLGDFGISSIITDGSYMHCTTQSRTPVYAAPEMYDDVIDGKVEISPAVDYYSLGIMLMILWLGRNPLDTNERMIIKRKSEGRLPGVCELPDRVRLIVQGLTSVNPETRWTYEQIERWFMGESPKVDITSPHLKYCSFVVDPERNLVADNINELIPLLLDNERTACGYLYSGKISEWMAQCGNTKLSIALDDIVKNLYPADQKAGLMAAVYTMDPAYPYIDISGNECRNVHEIAISMLSHADEYIALLANRNDNLYVYLETHSVCDVNRIRGYFSSGDIRNGKKALMCAVYEIDVDMPMFEGRPSSTLKDIVRVFGGSDVSEDDWEAVTDGRLLSWMYRHEGGIACESLRIMIDGQPYSHRLAYKVLYNLDRNTAFDIRQADTPSKVGELLCDNLCRWQHLSDEEFADSISEFCSPDGRFCYYAKLHGWVELLDEVQRCFDLDCEENKERLGFYDLRTAAYRFCRILGVTPAYEFDDGTVLKDGLDIDNRYRSKIRTEMHSGCFVQWLSVFYHENPNKDFSEPYCYERMLEMWINKLGEYDAQNLYYKRFTTAKEETARKYKEVRIEYMRIKNKEKLLRMIFNVFNAIWILMLMIFGVDNREYLFENTILTIGLPVGGFSAIIIGTKAFFRGYGFILSCLWGMLGFFSSLIPSWVLKYTDSHWPVMFIPVIILLTLVYMAICHYTSLSYDSKEDDKLICDMLESDVKSTLIEPLYYTFKTKAYRFKGSKFGILDDIYNRILSYTGERVLHYALWTAMVATLLIEMILLNTNLIL</sequence>
<dbReference type="PROSITE" id="PS50011">
    <property type="entry name" value="PROTEIN_KINASE_DOM"/>
    <property type="match status" value="1"/>
</dbReference>
<dbReference type="InterPro" id="IPR011009">
    <property type="entry name" value="Kinase-like_dom_sf"/>
</dbReference>
<dbReference type="InterPro" id="IPR008271">
    <property type="entry name" value="Ser/Thr_kinase_AS"/>
</dbReference>
<dbReference type="Gene3D" id="1.10.510.10">
    <property type="entry name" value="Transferase(Phosphotransferase) domain 1"/>
    <property type="match status" value="1"/>
</dbReference>
<evidence type="ECO:0000256" key="3">
    <source>
        <dbReference type="ARBA" id="ARBA00022679"/>
    </source>
</evidence>
<evidence type="ECO:0000256" key="1">
    <source>
        <dbReference type="ARBA" id="ARBA00012513"/>
    </source>
</evidence>
<dbReference type="InterPro" id="IPR000719">
    <property type="entry name" value="Prot_kinase_dom"/>
</dbReference>
<evidence type="ECO:0000256" key="6">
    <source>
        <dbReference type="ARBA" id="ARBA00022840"/>
    </source>
</evidence>
<keyword evidence="7" id="KW-1133">Transmembrane helix</keyword>
<name>A0ABX2AU65_9BACT</name>
<organism evidence="9 10">
    <name type="scientific">Xylanibacter rodentium</name>
    <dbReference type="NCBI Taxonomy" id="2736289"/>
    <lineage>
        <taxon>Bacteria</taxon>
        <taxon>Pseudomonadati</taxon>
        <taxon>Bacteroidota</taxon>
        <taxon>Bacteroidia</taxon>
        <taxon>Bacteroidales</taxon>
        <taxon>Prevotellaceae</taxon>
        <taxon>Xylanibacter</taxon>
    </lineage>
</organism>
<dbReference type="EC" id="2.7.11.1" evidence="1"/>
<gene>
    <name evidence="9" type="ORF">HPS55_07195</name>
</gene>
<dbReference type="PANTHER" id="PTHR24343">
    <property type="entry name" value="SERINE/THREONINE KINASE"/>
    <property type="match status" value="1"/>
</dbReference>
<dbReference type="SMART" id="SM00220">
    <property type="entry name" value="S_TKc"/>
    <property type="match status" value="1"/>
</dbReference>
<dbReference type="RefSeq" id="WP_172324879.1">
    <property type="nucleotide sequence ID" value="NZ_CASGIA010000007.1"/>
</dbReference>
<evidence type="ECO:0000313" key="9">
    <source>
        <dbReference type="EMBL" id="NPE14111.1"/>
    </source>
</evidence>
<reference evidence="9 10" key="1">
    <citation type="submission" date="2020-05" db="EMBL/GenBank/DDBJ databases">
        <title>Distinct polysaccharide utilization as determinants for interspecies competition between intestinal Prevotella spp.</title>
        <authorList>
            <person name="Galvez E.J.C."/>
            <person name="Iljazovic A."/>
            <person name="Strowig T."/>
        </authorList>
    </citation>
    <scope>NUCLEOTIDE SEQUENCE [LARGE SCALE GENOMIC DNA]</scope>
    <source>
        <strain evidence="9 10">PROD</strain>
    </source>
</reference>
<evidence type="ECO:0000256" key="7">
    <source>
        <dbReference type="SAM" id="Phobius"/>
    </source>
</evidence>
<evidence type="ECO:0000256" key="2">
    <source>
        <dbReference type="ARBA" id="ARBA00022527"/>
    </source>
</evidence>
<comment type="caution">
    <text evidence="9">The sequence shown here is derived from an EMBL/GenBank/DDBJ whole genome shotgun (WGS) entry which is preliminary data.</text>
</comment>
<dbReference type="PROSITE" id="PS00108">
    <property type="entry name" value="PROTEIN_KINASE_ST"/>
    <property type="match status" value="1"/>
</dbReference>
<dbReference type="Proteomes" id="UP001193734">
    <property type="component" value="Unassembled WGS sequence"/>
</dbReference>
<keyword evidence="4" id="KW-0547">Nucleotide-binding</keyword>
<keyword evidence="7" id="KW-0812">Transmembrane</keyword>
<evidence type="ECO:0000313" key="10">
    <source>
        <dbReference type="Proteomes" id="UP001193734"/>
    </source>
</evidence>
<feature type="domain" description="Protein kinase" evidence="8">
    <location>
        <begin position="59"/>
        <end position="309"/>
    </location>
</feature>
<proteinExistence type="predicted"/>
<evidence type="ECO:0000256" key="4">
    <source>
        <dbReference type="ARBA" id="ARBA00022741"/>
    </source>
</evidence>
<keyword evidence="3" id="KW-0808">Transferase</keyword>
<dbReference type="Pfam" id="PF00069">
    <property type="entry name" value="Pkinase"/>
    <property type="match status" value="1"/>
</dbReference>
<dbReference type="EMBL" id="JABKKE010000010">
    <property type="protein sequence ID" value="NPE14111.1"/>
    <property type="molecule type" value="Genomic_DNA"/>
</dbReference>
<evidence type="ECO:0000256" key="5">
    <source>
        <dbReference type="ARBA" id="ARBA00022777"/>
    </source>
</evidence>
<feature type="transmembrane region" description="Helical" evidence="7">
    <location>
        <begin position="794"/>
        <end position="815"/>
    </location>
</feature>
<accession>A0ABX2AU65</accession>
<protein>
    <recommendedName>
        <fullName evidence="1">non-specific serine/threonine protein kinase</fullName>
        <ecNumber evidence="1">2.7.11.1</ecNumber>
    </recommendedName>
</protein>
<dbReference type="GeneID" id="82157548"/>
<keyword evidence="2" id="KW-0723">Serine/threonine-protein kinase</keyword>
<dbReference type="SUPFAM" id="SSF56112">
    <property type="entry name" value="Protein kinase-like (PK-like)"/>
    <property type="match status" value="1"/>
</dbReference>
<keyword evidence="10" id="KW-1185">Reference proteome</keyword>
<feature type="transmembrane region" description="Helical" evidence="7">
    <location>
        <begin position="767"/>
        <end position="788"/>
    </location>
</feature>
<keyword evidence="5 9" id="KW-0418">Kinase</keyword>
<keyword evidence="6" id="KW-0067">ATP-binding</keyword>
<keyword evidence="7" id="KW-0472">Membrane</keyword>
<feature type="transmembrane region" description="Helical" evidence="7">
    <location>
        <begin position="853"/>
        <end position="872"/>
    </location>
</feature>